<feature type="chain" id="PRO_5035781255" description="beta-glucosidase" evidence="10">
    <location>
        <begin position="25"/>
        <end position="528"/>
    </location>
</feature>
<dbReference type="InterPro" id="IPR033132">
    <property type="entry name" value="GH_1_N_CS"/>
</dbReference>
<feature type="signal peptide" evidence="10">
    <location>
        <begin position="1"/>
        <end position="24"/>
    </location>
</feature>
<dbReference type="PANTHER" id="PTHR10353">
    <property type="entry name" value="GLYCOSYL HYDROLASE"/>
    <property type="match status" value="1"/>
</dbReference>
<keyword evidence="4 9" id="KW-0378">Hydrolase</keyword>
<dbReference type="PROSITE" id="PS00653">
    <property type="entry name" value="GLYCOSYL_HYDROL_F1_2"/>
    <property type="match status" value="1"/>
</dbReference>
<evidence type="ECO:0000256" key="1">
    <source>
        <dbReference type="ARBA" id="ARBA00010838"/>
    </source>
</evidence>
<evidence type="ECO:0000256" key="4">
    <source>
        <dbReference type="ARBA" id="ARBA00022801"/>
    </source>
</evidence>
<keyword evidence="5" id="KW-0325">Glycoprotein</keyword>
<dbReference type="Proteomes" id="UP000749559">
    <property type="component" value="Unassembled WGS sequence"/>
</dbReference>
<evidence type="ECO:0000256" key="7">
    <source>
        <dbReference type="PROSITE-ProRule" id="PRU10055"/>
    </source>
</evidence>
<evidence type="ECO:0000256" key="5">
    <source>
        <dbReference type="ARBA" id="ARBA00023180"/>
    </source>
</evidence>
<evidence type="ECO:0000256" key="8">
    <source>
        <dbReference type="RuleBase" id="RU003690"/>
    </source>
</evidence>
<name>A0A8S4QBI5_OWEFU</name>
<dbReference type="PANTHER" id="PTHR10353:SF36">
    <property type="entry name" value="LP05116P"/>
    <property type="match status" value="1"/>
</dbReference>
<dbReference type="GO" id="GO:0005975">
    <property type="term" value="P:carbohydrate metabolic process"/>
    <property type="evidence" value="ECO:0007669"/>
    <property type="project" value="InterPro"/>
</dbReference>
<dbReference type="InterPro" id="IPR018120">
    <property type="entry name" value="Glyco_hydro_1_AS"/>
</dbReference>
<dbReference type="OrthoDB" id="65569at2759"/>
<keyword evidence="10" id="KW-0732">Signal</keyword>
<dbReference type="SUPFAM" id="SSF51445">
    <property type="entry name" value="(Trans)glycosidases"/>
    <property type="match status" value="1"/>
</dbReference>
<gene>
    <name evidence="11" type="ORF">OFUS_LOCUS25702</name>
</gene>
<comment type="subunit">
    <text evidence="2">Homodimer.</text>
</comment>
<proteinExistence type="inferred from homology"/>
<dbReference type="InterPro" id="IPR017853">
    <property type="entry name" value="GH"/>
</dbReference>
<comment type="similarity">
    <text evidence="1 8">Belongs to the glycosyl hydrolase 1 family.</text>
</comment>
<dbReference type="AlphaFoldDB" id="A0A8S4QBI5"/>
<evidence type="ECO:0000256" key="9">
    <source>
        <dbReference type="RuleBase" id="RU004468"/>
    </source>
</evidence>
<dbReference type="Gene3D" id="3.20.20.80">
    <property type="entry name" value="Glycosidases"/>
    <property type="match status" value="1"/>
</dbReference>
<evidence type="ECO:0000256" key="10">
    <source>
        <dbReference type="SAM" id="SignalP"/>
    </source>
</evidence>
<evidence type="ECO:0000313" key="12">
    <source>
        <dbReference type="Proteomes" id="UP000749559"/>
    </source>
</evidence>
<keyword evidence="12" id="KW-1185">Reference proteome</keyword>
<evidence type="ECO:0000256" key="3">
    <source>
        <dbReference type="ARBA" id="ARBA00012744"/>
    </source>
</evidence>
<dbReference type="PROSITE" id="PS00572">
    <property type="entry name" value="GLYCOSYL_HYDROL_F1_1"/>
    <property type="match status" value="1"/>
</dbReference>
<evidence type="ECO:0000313" key="11">
    <source>
        <dbReference type="EMBL" id="CAH1801974.1"/>
    </source>
</evidence>
<keyword evidence="6 9" id="KW-0326">Glycosidase</keyword>
<dbReference type="EC" id="3.2.1.21" evidence="3"/>
<feature type="active site" description="Nucleophile" evidence="7">
    <location>
        <position position="403"/>
    </location>
</feature>
<dbReference type="InterPro" id="IPR001360">
    <property type="entry name" value="Glyco_hydro_1"/>
</dbReference>
<dbReference type="FunFam" id="3.20.20.80:FF:000013">
    <property type="entry name" value="lactase-phlorizin hydrolase"/>
    <property type="match status" value="1"/>
</dbReference>
<dbReference type="Pfam" id="PF00232">
    <property type="entry name" value="Glyco_hydro_1"/>
    <property type="match status" value="1"/>
</dbReference>
<sequence length="528" mass="59623">MRLSQVGACVLLAVVSIQLVPCKGQATEFLFGTFPDNFWWSTATSSYQIEGAWNVSGKGLNIWDTYCHVGGNVNNNDTGDVACDSYNKYDEDIKLMKELGVSHYRFSISWARIFPDGTKASYNQAGIDHYEKLVDALKANDIIPMITLYHWDLPQALQDMGGWTNESLIGHFNDYADVMFEKLGPKVDLWLTFNEPFVVCWLGYGVGAHAPGIKEAGTSTYECAHTIIKSHAKAWHTYDTKYRATQKGKIGITLDSDWKEAFNASNPDDVAAADRAMQFKLGWFAHPIFVNGDYPEVMKAAVYNKSMAQGLDASRQPSFTEAEKQEIKGTHDFFGLNHYTTQLIEPRDWEFESWEQDQEAKEIRDPSWPDSGSDWLKVVPWGLRKLLSFVKDNYGNQEIIITENGVSIQSNTKEDALNDQARIDYYRGYINEVLKAIRLDNVNVIAYTAWSLLDNFEWSRGYAERFGLHYVDFDDPARPRTAKESAKYIKQLIKDHGFPDTSGGSKKQGSAIVGLCSVLGVILLKLFN</sequence>
<accession>A0A8S4QBI5</accession>
<organism evidence="11 12">
    <name type="scientific">Owenia fusiformis</name>
    <name type="common">Polychaete worm</name>
    <dbReference type="NCBI Taxonomy" id="6347"/>
    <lineage>
        <taxon>Eukaryota</taxon>
        <taxon>Metazoa</taxon>
        <taxon>Spiralia</taxon>
        <taxon>Lophotrochozoa</taxon>
        <taxon>Annelida</taxon>
        <taxon>Polychaeta</taxon>
        <taxon>Sedentaria</taxon>
        <taxon>Canalipalpata</taxon>
        <taxon>Sabellida</taxon>
        <taxon>Oweniida</taxon>
        <taxon>Oweniidae</taxon>
        <taxon>Owenia</taxon>
    </lineage>
</organism>
<dbReference type="GO" id="GO:0004553">
    <property type="term" value="F:hydrolase activity, hydrolyzing O-glycosyl compounds"/>
    <property type="evidence" value="ECO:0007669"/>
    <property type="project" value="InterPro"/>
</dbReference>
<dbReference type="PRINTS" id="PR00131">
    <property type="entry name" value="GLHYDRLASE1"/>
</dbReference>
<comment type="caution">
    <text evidence="11">The sequence shown here is derived from an EMBL/GenBank/DDBJ whole genome shotgun (WGS) entry which is preliminary data.</text>
</comment>
<evidence type="ECO:0000256" key="6">
    <source>
        <dbReference type="ARBA" id="ARBA00023295"/>
    </source>
</evidence>
<evidence type="ECO:0000256" key="2">
    <source>
        <dbReference type="ARBA" id="ARBA00011738"/>
    </source>
</evidence>
<dbReference type="EMBL" id="CAIIXF020000012">
    <property type="protein sequence ID" value="CAH1801974.1"/>
    <property type="molecule type" value="Genomic_DNA"/>
</dbReference>
<protein>
    <recommendedName>
        <fullName evidence="3">beta-glucosidase</fullName>
        <ecNumber evidence="3">3.2.1.21</ecNumber>
    </recommendedName>
</protein>
<reference evidence="11" key="1">
    <citation type="submission" date="2022-03" db="EMBL/GenBank/DDBJ databases">
        <authorList>
            <person name="Martin C."/>
        </authorList>
    </citation>
    <scope>NUCLEOTIDE SEQUENCE</scope>
</reference>